<organism evidence="2 3">
    <name type="scientific">Aspergillus mulundensis</name>
    <dbReference type="NCBI Taxonomy" id="1810919"/>
    <lineage>
        <taxon>Eukaryota</taxon>
        <taxon>Fungi</taxon>
        <taxon>Dikarya</taxon>
        <taxon>Ascomycota</taxon>
        <taxon>Pezizomycotina</taxon>
        <taxon>Eurotiomycetes</taxon>
        <taxon>Eurotiomycetidae</taxon>
        <taxon>Eurotiales</taxon>
        <taxon>Aspergillaceae</taxon>
        <taxon>Aspergillus</taxon>
        <taxon>Aspergillus subgen. Nidulantes</taxon>
    </lineage>
</organism>
<feature type="region of interest" description="Disordered" evidence="1">
    <location>
        <begin position="229"/>
        <end position="250"/>
    </location>
</feature>
<dbReference type="STRING" id="1810919.A0A3D8QMK3"/>
<dbReference type="InterPro" id="IPR007174">
    <property type="entry name" value="Las1"/>
</dbReference>
<feature type="compositionally biased region" description="Basic residues" evidence="1">
    <location>
        <begin position="382"/>
        <end position="391"/>
    </location>
</feature>
<feature type="compositionally biased region" description="Low complexity" evidence="1">
    <location>
        <begin position="396"/>
        <end position="411"/>
    </location>
</feature>
<reference evidence="2 3" key="1">
    <citation type="journal article" date="2018" name="IMA Fungus">
        <title>IMA Genome-F 9: Draft genome sequence of Annulohypoxylon stygium, Aspergillus mulundensis, Berkeleyomyces basicola (syn. Thielaviopsis basicola), Ceratocystis smalleyi, two Cercospora beticola strains, Coleophoma cylindrospora, Fusarium fracticaudum, Phialophora cf. hyalina, and Morchella septimelata.</title>
        <authorList>
            <person name="Wingfield B.D."/>
            <person name="Bills G.F."/>
            <person name="Dong Y."/>
            <person name="Huang W."/>
            <person name="Nel W.J."/>
            <person name="Swalarsk-Parry B.S."/>
            <person name="Vaghefi N."/>
            <person name="Wilken P.M."/>
            <person name="An Z."/>
            <person name="de Beer Z.W."/>
            <person name="De Vos L."/>
            <person name="Chen L."/>
            <person name="Duong T.A."/>
            <person name="Gao Y."/>
            <person name="Hammerbacher A."/>
            <person name="Kikkert J.R."/>
            <person name="Li Y."/>
            <person name="Li H."/>
            <person name="Li K."/>
            <person name="Li Q."/>
            <person name="Liu X."/>
            <person name="Ma X."/>
            <person name="Naidoo K."/>
            <person name="Pethybridge S.J."/>
            <person name="Sun J."/>
            <person name="Steenkamp E.T."/>
            <person name="van der Nest M.A."/>
            <person name="van Wyk S."/>
            <person name="Wingfield M.J."/>
            <person name="Xiong C."/>
            <person name="Yue Q."/>
            <person name="Zhang X."/>
        </authorList>
    </citation>
    <scope>NUCLEOTIDE SEQUENCE [LARGE SCALE GENOMIC DNA]</scope>
    <source>
        <strain evidence="2 3">DSM 5745</strain>
    </source>
</reference>
<dbReference type="EMBL" id="PVWQ01000015">
    <property type="protein sequence ID" value="RDW63066.1"/>
    <property type="molecule type" value="Genomic_DNA"/>
</dbReference>
<feature type="region of interest" description="Disordered" evidence="1">
    <location>
        <begin position="380"/>
        <end position="427"/>
    </location>
</feature>
<protein>
    <recommendedName>
        <fullName evidence="4">Las1-domain-containing protein</fullName>
    </recommendedName>
</protein>
<dbReference type="GO" id="GO:0090730">
    <property type="term" value="C:Las1 complex"/>
    <property type="evidence" value="ECO:0007669"/>
    <property type="project" value="InterPro"/>
</dbReference>
<name>A0A3D8QMK3_9EURO</name>
<keyword evidence="3" id="KW-1185">Reference proteome</keyword>
<evidence type="ECO:0000313" key="2">
    <source>
        <dbReference type="EMBL" id="RDW63066.1"/>
    </source>
</evidence>
<accession>A0A3D8QMK3</accession>
<dbReference type="AlphaFoldDB" id="A0A3D8QMK3"/>
<dbReference type="Proteomes" id="UP000256690">
    <property type="component" value="Unassembled WGS sequence"/>
</dbReference>
<dbReference type="RefSeq" id="XP_026599255.1">
    <property type="nucleotide sequence ID" value="XM_026752193.1"/>
</dbReference>
<dbReference type="PANTHER" id="PTHR15002">
    <property type="entry name" value="RIBOSOMAL BIOGENESIS PROTEIN LAS1L"/>
    <property type="match status" value="1"/>
</dbReference>
<gene>
    <name evidence="2" type="ORF">DSM5745_10177</name>
</gene>
<evidence type="ECO:0008006" key="4">
    <source>
        <dbReference type="Google" id="ProtNLM"/>
    </source>
</evidence>
<dbReference type="GO" id="GO:0000470">
    <property type="term" value="P:maturation of LSU-rRNA"/>
    <property type="evidence" value="ECO:0007669"/>
    <property type="project" value="TreeGrafter"/>
</dbReference>
<dbReference type="GO" id="GO:0004519">
    <property type="term" value="F:endonuclease activity"/>
    <property type="evidence" value="ECO:0007669"/>
    <property type="project" value="InterPro"/>
</dbReference>
<dbReference type="PANTHER" id="PTHR15002:SF0">
    <property type="entry name" value="RIBOSOMAL BIOGENESIS PROTEIN LAS1L"/>
    <property type="match status" value="1"/>
</dbReference>
<evidence type="ECO:0000313" key="3">
    <source>
        <dbReference type="Proteomes" id="UP000256690"/>
    </source>
</evidence>
<dbReference type="GO" id="GO:0030687">
    <property type="term" value="C:preribosome, large subunit precursor"/>
    <property type="evidence" value="ECO:0007669"/>
    <property type="project" value="TreeGrafter"/>
</dbReference>
<sequence>MAKVIFTPWKTHADLLSVRNQFYPPPTYEGPDLRATACAIVSAWKLRGTLPHTIEATALLTDAILNDDSSRNSVFAIRATYAAAFCRFVTGLVDSKLGARRSMFSRAAELGLPASFVELRHEATHRELPSLVVLRQAVARSLEWLWGFYWAGLSLNSVGGAGAFGVADGVGAGVGVGSVLRGLLDQAGGLLGSGKEGAGEDLEGPPRKKRRVQRQLAGVAGRVVGVLKIEGENESPEQREDGGGGTPARPDRVLARLMLGDGVLIPAGRRLNDTTPLTNTLNQWTPFVQLLTAGSPSFLSTLTESMADALAFPSTSASPNPDPKANPTLESIYTWLDHILHSAQWELQRRFISLSYIQAVCESAEGNYWTALLKERIERGAKGKGKGKSKSKKIDGLPPLSSTSPGSGELSKTNTTDDEDMKTLSKFGWEMAEAETSEWDAHARPVVVA</sequence>
<proteinExistence type="predicted"/>
<dbReference type="GO" id="GO:0000460">
    <property type="term" value="P:maturation of 5.8S rRNA"/>
    <property type="evidence" value="ECO:0007669"/>
    <property type="project" value="TreeGrafter"/>
</dbReference>
<comment type="caution">
    <text evidence="2">The sequence shown here is derived from an EMBL/GenBank/DDBJ whole genome shotgun (WGS) entry which is preliminary data.</text>
</comment>
<dbReference type="OrthoDB" id="515692at2759"/>
<dbReference type="GeneID" id="38120547"/>
<dbReference type="Pfam" id="PF04031">
    <property type="entry name" value="Las1"/>
    <property type="match status" value="1"/>
</dbReference>
<evidence type="ECO:0000256" key="1">
    <source>
        <dbReference type="SAM" id="MobiDB-lite"/>
    </source>
</evidence>